<dbReference type="InterPro" id="IPR005117">
    <property type="entry name" value="NiRdtase/SiRdtase_haem-b_fer"/>
</dbReference>
<dbReference type="SUPFAM" id="SSF56014">
    <property type="entry name" value="Nitrite and sulphite reductase 4Fe-4S domain-like"/>
    <property type="match status" value="1"/>
</dbReference>
<dbReference type="EMBL" id="JAHCQH010000020">
    <property type="protein sequence ID" value="MBS9478490.1"/>
    <property type="molecule type" value="Genomic_DNA"/>
</dbReference>
<dbReference type="Pfam" id="PF03460">
    <property type="entry name" value="NIR_SIR_ferr"/>
    <property type="match status" value="1"/>
</dbReference>
<keyword evidence="5" id="KW-0408">Iron</keyword>
<dbReference type="InterPro" id="IPR045854">
    <property type="entry name" value="NO2/SO3_Rdtase_4Fe4S_sf"/>
</dbReference>
<comment type="caution">
    <text evidence="9">The sequence shown here is derived from an EMBL/GenBank/DDBJ whole genome shotgun (WGS) entry which is preliminary data.</text>
</comment>
<evidence type="ECO:0000313" key="9">
    <source>
        <dbReference type="EMBL" id="MBS9478490.1"/>
    </source>
</evidence>
<dbReference type="Gene3D" id="3.90.480.20">
    <property type="match status" value="1"/>
</dbReference>
<dbReference type="PANTHER" id="PTHR32439">
    <property type="entry name" value="FERREDOXIN--NITRITE REDUCTASE, CHLOROPLASTIC"/>
    <property type="match status" value="1"/>
</dbReference>
<name>A0ABS5RB17_9HYPH</name>
<organism evidence="9 10">
    <name type="scientific">Ancylobacter radicis</name>
    <dbReference type="NCBI Taxonomy" id="2836179"/>
    <lineage>
        <taxon>Bacteria</taxon>
        <taxon>Pseudomonadati</taxon>
        <taxon>Pseudomonadota</taxon>
        <taxon>Alphaproteobacteria</taxon>
        <taxon>Hyphomicrobiales</taxon>
        <taxon>Xanthobacteraceae</taxon>
        <taxon>Ancylobacter</taxon>
    </lineage>
</organism>
<evidence type="ECO:0000256" key="6">
    <source>
        <dbReference type="ARBA" id="ARBA00023014"/>
    </source>
</evidence>
<evidence type="ECO:0000259" key="8">
    <source>
        <dbReference type="Pfam" id="PF03460"/>
    </source>
</evidence>
<dbReference type="PANTHER" id="PTHR32439:SF9">
    <property type="entry name" value="BLR3264 PROTEIN"/>
    <property type="match status" value="1"/>
</dbReference>
<protein>
    <submittedName>
        <fullName evidence="9">Precorrin-3B synthase</fullName>
        <ecNumber evidence="9">1.14.13.83</ecNumber>
    </submittedName>
</protein>
<evidence type="ECO:0000256" key="2">
    <source>
        <dbReference type="ARBA" id="ARBA00022617"/>
    </source>
</evidence>
<dbReference type="InterPro" id="IPR051329">
    <property type="entry name" value="NIR_SIR_4Fe-4S"/>
</dbReference>
<dbReference type="Gene3D" id="3.30.413.10">
    <property type="entry name" value="Sulfite Reductase Hemoprotein, domain 1"/>
    <property type="match status" value="1"/>
</dbReference>
<dbReference type="Proteomes" id="UP001166585">
    <property type="component" value="Unassembled WGS sequence"/>
</dbReference>
<gene>
    <name evidence="9" type="primary">cobG</name>
    <name evidence="9" type="ORF">KIP89_15355</name>
</gene>
<dbReference type="RefSeq" id="WP_213756456.1">
    <property type="nucleotide sequence ID" value="NZ_JAHCQH010000020.1"/>
</dbReference>
<dbReference type="Gene3D" id="3.90.480.10">
    <property type="entry name" value="Sulfite Reductase Hemoprotein,Domain 2"/>
    <property type="match status" value="1"/>
</dbReference>
<dbReference type="InterPro" id="IPR012798">
    <property type="entry name" value="Cbl_synth_CobG-like"/>
</dbReference>
<keyword evidence="3" id="KW-0479">Metal-binding</keyword>
<keyword evidence="4 9" id="KW-0560">Oxidoreductase</keyword>
<keyword evidence="1" id="KW-0004">4Fe-4S</keyword>
<dbReference type="GO" id="GO:0043818">
    <property type="term" value="F:precorrin-3B synthase activity"/>
    <property type="evidence" value="ECO:0007669"/>
    <property type="project" value="UniProtKB-EC"/>
</dbReference>
<evidence type="ECO:0000256" key="1">
    <source>
        <dbReference type="ARBA" id="ARBA00022485"/>
    </source>
</evidence>
<keyword evidence="2" id="KW-0349">Heme</keyword>
<evidence type="ECO:0000313" key="10">
    <source>
        <dbReference type="Proteomes" id="UP001166585"/>
    </source>
</evidence>
<evidence type="ECO:0000256" key="4">
    <source>
        <dbReference type="ARBA" id="ARBA00023002"/>
    </source>
</evidence>
<sequence length="407" mass="40973">MSGIEAMRRGACPSLPEPMPTGDGLLARLQPVAPLTLEQMDGLARLASALGNGIVEVTARGKLQLRGLSPETAGRLEAGVAALGIDLPTGFPVEISALAGLDPGELADPRPLAEAVGQGAAGLVPRLAPKASVVVDAGGVLSLAALKADIAATAQADGWRIALAGREAGFSPSARAASVILTLLQNLAEEGPAARMGDLVGRDGIAALAARVGLLPMPPAPVRRHVDPVGLHPLTDGTVALGIGLAFGQVTADRLAALVTAARGAGVRMVEPAAGRALLLVGFAAERAESLKTEAARLGFLTNPADPLRRVAACAGQPACASARIETHALARDLAPLLGAGELHVSGCIKGCAHPAPARLTIVGLDEGVGLVVEGTPRTVPARILPRHPLPMAGLREAVAALIEKGD</sequence>
<keyword evidence="10" id="KW-1185">Reference proteome</keyword>
<evidence type="ECO:0000256" key="3">
    <source>
        <dbReference type="ARBA" id="ARBA00022723"/>
    </source>
</evidence>
<dbReference type="NCBIfam" id="TIGR02435">
    <property type="entry name" value="CobG"/>
    <property type="match status" value="1"/>
</dbReference>
<accession>A0ABS5RB17</accession>
<dbReference type="InterPro" id="IPR036136">
    <property type="entry name" value="Nit/Sulf_reduc_fer-like_dom_sf"/>
</dbReference>
<keyword evidence="6" id="KW-0411">Iron-sulfur</keyword>
<evidence type="ECO:0000256" key="5">
    <source>
        <dbReference type="ARBA" id="ARBA00023004"/>
    </source>
</evidence>
<feature type="domain" description="Nitrite/Sulfite reductase ferredoxin-like" evidence="8">
    <location>
        <begin position="19"/>
        <end position="82"/>
    </location>
</feature>
<dbReference type="SUPFAM" id="SSF55124">
    <property type="entry name" value="Nitrite/Sulfite reductase N-terminal domain-like"/>
    <property type="match status" value="2"/>
</dbReference>
<evidence type="ECO:0000256" key="7">
    <source>
        <dbReference type="SAM" id="MobiDB-lite"/>
    </source>
</evidence>
<proteinExistence type="predicted"/>
<dbReference type="EC" id="1.14.13.83" evidence="9"/>
<feature type="region of interest" description="Disordered" evidence="7">
    <location>
        <begin position="1"/>
        <end position="23"/>
    </location>
</feature>
<reference evidence="9" key="1">
    <citation type="submission" date="2021-05" db="EMBL/GenBank/DDBJ databases">
        <authorList>
            <person name="Sun Q."/>
            <person name="Inoue M."/>
        </authorList>
    </citation>
    <scope>NUCLEOTIDE SEQUENCE</scope>
    <source>
        <strain evidence="9">VKM B-3255</strain>
    </source>
</reference>